<evidence type="ECO:0000256" key="3">
    <source>
        <dbReference type="ARBA" id="ARBA00022475"/>
    </source>
</evidence>
<feature type="transmembrane region" description="Helical" evidence="7">
    <location>
        <begin position="305"/>
        <end position="328"/>
    </location>
</feature>
<feature type="transmembrane region" description="Helical" evidence="7">
    <location>
        <begin position="411"/>
        <end position="435"/>
    </location>
</feature>
<evidence type="ECO:0000256" key="7">
    <source>
        <dbReference type="RuleBase" id="RU363032"/>
    </source>
</evidence>
<evidence type="ECO:0000313" key="10">
    <source>
        <dbReference type="Proteomes" id="UP000295008"/>
    </source>
</evidence>
<proteinExistence type="inferred from homology"/>
<evidence type="ECO:0000256" key="4">
    <source>
        <dbReference type="ARBA" id="ARBA00022692"/>
    </source>
</evidence>
<evidence type="ECO:0000259" key="8">
    <source>
        <dbReference type="PROSITE" id="PS50928"/>
    </source>
</evidence>
<comment type="similarity">
    <text evidence="7">Belongs to the binding-protein-dependent transport system permease family.</text>
</comment>
<dbReference type="InterPro" id="IPR035906">
    <property type="entry name" value="MetI-like_sf"/>
</dbReference>
<dbReference type="PANTHER" id="PTHR30193">
    <property type="entry name" value="ABC TRANSPORTER PERMEASE PROTEIN"/>
    <property type="match status" value="1"/>
</dbReference>
<sequence>MVATKQSKAFYFILFLLPALLLYGLFFIGPFCQGIQYSFTDWNGIVPEIPFIISRTDFQTKIVAAIGSRQDLRYLQRYYRRDDSGENYRLTNWIQERGVTRQLNRAERSRIKRILASVGIRSIHFIGFENYRQMFQSDERFVPRLETKFLFNEFDDLPPAIPAKDFHQYLLPHLTRPAEKTLVLSHYRLHRASHAYRLSGALSDAAADRLRNILSKRMYATLFIPGVIGFTLFFTVLNVIFSNLLALILALVLDTRLKTKNLLRSIFFFPNVLSLVIVAFIWSFVFRLIFPPLTGISVWLGSPDLAPYALLMVTVWQGCGWLMIIYLAGLQTIPVDILEVAAIDGAGWWQRLRHITVPLLIPAFTICTFFSLANSLKTFDVIMALTQGGPGYVTTPIVLDIYYDAFRNNQFGYATAKAVFLCLMIMIVTGVQLYFMKRREMEL</sequence>
<dbReference type="InterPro" id="IPR051393">
    <property type="entry name" value="ABC_transporter_permease"/>
</dbReference>
<dbReference type="InterPro" id="IPR000515">
    <property type="entry name" value="MetI-like"/>
</dbReference>
<keyword evidence="2 7" id="KW-0813">Transport</keyword>
<feature type="transmembrane region" description="Helical" evidence="7">
    <location>
        <begin position="265"/>
        <end position="285"/>
    </location>
</feature>
<evidence type="ECO:0000256" key="1">
    <source>
        <dbReference type="ARBA" id="ARBA00004651"/>
    </source>
</evidence>
<keyword evidence="4 7" id="KW-0812">Transmembrane</keyword>
<feature type="transmembrane region" description="Helical" evidence="7">
    <location>
        <begin position="355"/>
        <end position="373"/>
    </location>
</feature>
<evidence type="ECO:0000256" key="6">
    <source>
        <dbReference type="ARBA" id="ARBA00023136"/>
    </source>
</evidence>
<protein>
    <submittedName>
        <fullName evidence="9">ABC-type sugar transport system permease subunit</fullName>
    </submittedName>
</protein>
<dbReference type="RefSeq" id="WP_132013614.1">
    <property type="nucleotide sequence ID" value="NZ_SLUN01000006.1"/>
</dbReference>
<dbReference type="GO" id="GO:0055085">
    <property type="term" value="P:transmembrane transport"/>
    <property type="evidence" value="ECO:0007669"/>
    <property type="project" value="InterPro"/>
</dbReference>
<reference evidence="9 10" key="1">
    <citation type="submission" date="2019-03" db="EMBL/GenBank/DDBJ databases">
        <title>Genomic Encyclopedia of Type Strains, Phase IV (KMG-IV): sequencing the most valuable type-strain genomes for metagenomic binning, comparative biology and taxonomic classification.</title>
        <authorList>
            <person name="Goeker M."/>
        </authorList>
    </citation>
    <scope>NUCLEOTIDE SEQUENCE [LARGE SCALE GENOMIC DNA]</scope>
    <source>
        <strain evidence="9 10">LX-B</strain>
    </source>
</reference>
<dbReference type="PROSITE" id="PS50928">
    <property type="entry name" value="ABC_TM1"/>
    <property type="match status" value="1"/>
</dbReference>
<dbReference type="GO" id="GO:0005886">
    <property type="term" value="C:plasma membrane"/>
    <property type="evidence" value="ECO:0007669"/>
    <property type="project" value="UniProtKB-SubCell"/>
</dbReference>
<dbReference type="OrthoDB" id="9785836at2"/>
<keyword evidence="3" id="KW-1003">Cell membrane</keyword>
<dbReference type="EMBL" id="SLUN01000006">
    <property type="protein sequence ID" value="TCL72404.1"/>
    <property type="molecule type" value="Genomic_DNA"/>
</dbReference>
<organism evidence="9 10">
    <name type="scientific">Hydrogenispora ethanolica</name>
    <dbReference type="NCBI Taxonomy" id="1082276"/>
    <lineage>
        <taxon>Bacteria</taxon>
        <taxon>Bacillati</taxon>
        <taxon>Bacillota</taxon>
        <taxon>Hydrogenispora</taxon>
    </lineage>
</organism>
<feature type="domain" description="ABC transmembrane type-1" evidence="8">
    <location>
        <begin position="228"/>
        <end position="432"/>
    </location>
</feature>
<dbReference type="PANTHER" id="PTHR30193:SF37">
    <property type="entry name" value="INNER MEMBRANE ABC TRANSPORTER PERMEASE PROTEIN YCJO"/>
    <property type="match status" value="1"/>
</dbReference>
<dbReference type="Pfam" id="PF00528">
    <property type="entry name" value="BPD_transp_1"/>
    <property type="match status" value="1"/>
</dbReference>
<evidence type="ECO:0000313" key="9">
    <source>
        <dbReference type="EMBL" id="TCL72404.1"/>
    </source>
</evidence>
<dbReference type="SUPFAM" id="SSF161098">
    <property type="entry name" value="MetI-like"/>
    <property type="match status" value="2"/>
</dbReference>
<comment type="subcellular location">
    <subcellularLocation>
        <location evidence="1 7">Cell membrane</location>
        <topology evidence="1 7">Multi-pass membrane protein</topology>
    </subcellularLocation>
</comment>
<feature type="transmembrane region" description="Helical" evidence="7">
    <location>
        <begin position="9"/>
        <end position="29"/>
    </location>
</feature>
<accession>A0A4R1S0M5</accession>
<keyword evidence="10" id="KW-1185">Reference proteome</keyword>
<comment type="caution">
    <text evidence="9">The sequence shown here is derived from an EMBL/GenBank/DDBJ whole genome shotgun (WGS) entry which is preliminary data.</text>
</comment>
<keyword evidence="5 7" id="KW-1133">Transmembrane helix</keyword>
<gene>
    <name evidence="9" type="ORF">EDC14_1006114</name>
</gene>
<dbReference type="CDD" id="cd06261">
    <property type="entry name" value="TM_PBP2"/>
    <property type="match status" value="1"/>
</dbReference>
<dbReference type="Gene3D" id="1.10.3720.10">
    <property type="entry name" value="MetI-like"/>
    <property type="match status" value="1"/>
</dbReference>
<name>A0A4R1S0M5_HYDET</name>
<dbReference type="Proteomes" id="UP000295008">
    <property type="component" value="Unassembled WGS sequence"/>
</dbReference>
<keyword evidence="9" id="KW-0762">Sugar transport</keyword>
<evidence type="ECO:0000256" key="2">
    <source>
        <dbReference type="ARBA" id="ARBA00022448"/>
    </source>
</evidence>
<feature type="transmembrane region" description="Helical" evidence="7">
    <location>
        <begin position="222"/>
        <end position="253"/>
    </location>
</feature>
<dbReference type="AlphaFoldDB" id="A0A4R1S0M5"/>
<evidence type="ECO:0000256" key="5">
    <source>
        <dbReference type="ARBA" id="ARBA00022989"/>
    </source>
</evidence>
<keyword evidence="6 7" id="KW-0472">Membrane</keyword>